<accession>A0ABP9FI48</accession>
<dbReference type="InterPro" id="IPR011055">
    <property type="entry name" value="Dup_hybrid_motif"/>
</dbReference>
<dbReference type="PANTHER" id="PTHR21666">
    <property type="entry name" value="PEPTIDASE-RELATED"/>
    <property type="match status" value="1"/>
</dbReference>
<sequence length="242" mass="27368">MDIIKFLTFEAMHSNDFSKFINSISSDSLHVLDAFVPKSKYVSIDLSETNQELNAVDISSSAKLGNFVNQHIRKQNARVAFGGYLETRSIYKRSHHFNNKVQEERNIHLGIDLWCDVETPIYAPINGIVHSFQNNTNYGDYGPTMILKHQISGIEFFTLYGHLSLLSIQDLRIGQSFKQADIIATLGNTSVNGDYPPHLHFQIIKNIQGFKGDYPGVCGKQDLKFFKENCPNPNLLLKLLSS</sequence>
<dbReference type="Proteomes" id="UP001500433">
    <property type="component" value="Unassembled WGS sequence"/>
</dbReference>
<dbReference type="SUPFAM" id="SSF51261">
    <property type="entry name" value="Duplicated hybrid motif"/>
    <property type="match status" value="1"/>
</dbReference>
<gene>
    <name evidence="2" type="ORF">GCM10023311_21710</name>
</gene>
<proteinExistence type="predicted"/>
<organism evidence="2 3">
    <name type="scientific">Flaviramulus aquimarinus</name>
    <dbReference type="NCBI Taxonomy" id="1170456"/>
    <lineage>
        <taxon>Bacteria</taxon>
        <taxon>Pseudomonadati</taxon>
        <taxon>Bacteroidota</taxon>
        <taxon>Flavobacteriia</taxon>
        <taxon>Flavobacteriales</taxon>
        <taxon>Flavobacteriaceae</taxon>
        <taxon>Flaviramulus</taxon>
    </lineage>
</organism>
<dbReference type="InterPro" id="IPR050570">
    <property type="entry name" value="Cell_wall_metabolism_enzyme"/>
</dbReference>
<comment type="caution">
    <text evidence="2">The sequence shown here is derived from an EMBL/GenBank/DDBJ whole genome shotgun (WGS) entry which is preliminary data.</text>
</comment>
<evidence type="ECO:0000259" key="1">
    <source>
        <dbReference type="Pfam" id="PF01551"/>
    </source>
</evidence>
<reference evidence="3" key="1">
    <citation type="journal article" date="2019" name="Int. J. Syst. Evol. Microbiol.">
        <title>The Global Catalogue of Microorganisms (GCM) 10K type strain sequencing project: providing services to taxonomists for standard genome sequencing and annotation.</title>
        <authorList>
            <consortium name="The Broad Institute Genomics Platform"/>
            <consortium name="The Broad Institute Genome Sequencing Center for Infectious Disease"/>
            <person name="Wu L."/>
            <person name="Ma J."/>
        </authorList>
    </citation>
    <scope>NUCLEOTIDE SEQUENCE [LARGE SCALE GENOMIC DNA]</scope>
    <source>
        <strain evidence="3">JCM 18274</strain>
    </source>
</reference>
<dbReference type="Gene3D" id="2.70.70.10">
    <property type="entry name" value="Glucose Permease (Domain IIA)"/>
    <property type="match status" value="1"/>
</dbReference>
<dbReference type="InterPro" id="IPR016047">
    <property type="entry name" value="M23ase_b-sheet_dom"/>
</dbReference>
<feature type="domain" description="M23ase beta-sheet core" evidence="1">
    <location>
        <begin position="107"/>
        <end position="206"/>
    </location>
</feature>
<protein>
    <recommendedName>
        <fullName evidence="1">M23ase beta-sheet core domain-containing protein</fullName>
    </recommendedName>
</protein>
<name>A0ABP9FI48_9FLAO</name>
<dbReference type="EMBL" id="BAABJH010000005">
    <property type="protein sequence ID" value="GAA4896621.1"/>
    <property type="molecule type" value="Genomic_DNA"/>
</dbReference>
<keyword evidence="3" id="KW-1185">Reference proteome</keyword>
<dbReference type="RefSeq" id="WP_345274176.1">
    <property type="nucleotide sequence ID" value="NZ_BAABJH010000005.1"/>
</dbReference>
<dbReference type="CDD" id="cd12797">
    <property type="entry name" value="M23_peptidase"/>
    <property type="match status" value="1"/>
</dbReference>
<dbReference type="Pfam" id="PF01551">
    <property type="entry name" value="Peptidase_M23"/>
    <property type="match status" value="1"/>
</dbReference>
<evidence type="ECO:0000313" key="2">
    <source>
        <dbReference type="EMBL" id="GAA4896621.1"/>
    </source>
</evidence>
<evidence type="ECO:0000313" key="3">
    <source>
        <dbReference type="Proteomes" id="UP001500433"/>
    </source>
</evidence>
<dbReference type="PANTHER" id="PTHR21666:SF270">
    <property type="entry name" value="MUREIN HYDROLASE ACTIVATOR ENVC"/>
    <property type="match status" value="1"/>
</dbReference>